<dbReference type="PANTHER" id="PTHR36113">
    <property type="entry name" value="LYASE, PUTATIVE-RELATED-RELATED"/>
    <property type="match status" value="1"/>
</dbReference>
<reference evidence="2 3" key="2">
    <citation type="submission" date="2019-09" db="EMBL/GenBank/DDBJ databases">
        <authorList>
            <person name="Jin C."/>
        </authorList>
    </citation>
    <scope>NUCLEOTIDE SEQUENCE [LARGE SCALE GENOMIC DNA]</scope>
    <source>
        <strain evidence="2 3">BN140002</strain>
    </source>
</reference>
<dbReference type="OrthoDB" id="9800438at2"/>
<sequence>MHIEHLALWTRDLDRLRAFYEAYFGATPNDRYRSNRRPFESYFLTFATGARLELMRLEGLDEERSEHALGYAHLALATGSREAVDALIARLRADGHRILSEPRTTGDGYYEGVVADPDGNEIEITI</sequence>
<dbReference type="AlphaFoldDB" id="A0A5B2VXK8"/>
<organism evidence="2 3">
    <name type="scientific">Salinarimonas soli</name>
    <dbReference type="NCBI Taxonomy" id="1638099"/>
    <lineage>
        <taxon>Bacteria</taxon>
        <taxon>Pseudomonadati</taxon>
        <taxon>Pseudomonadota</taxon>
        <taxon>Alphaproteobacteria</taxon>
        <taxon>Hyphomicrobiales</taxon>
        <taxon>Salinarimonadaceae</taxon>
        <taxon>Salinarimonas</taxon>
    </lineage>
</organism>
<name>A0A5B2VXK8_9HYPH</name>
<keyword evidence="3" id="KW-1185">Reference proteome</keyword>
<dbReference type="InterPro" id="IPR051332">
    <property type="entry name" value="Fosfomycin_Res_Enzymes"/>
</dbReference>
<dbReference type="SUPFAM" id="SSF54593">
    <property type="entry name" value="Glyoxalase/Bleomycin resistance protein/Dihydroxybiphenyl dioxygenase"/>
    <property type="match status" value="1"/>
</dbReference>
<dbReference type="InterPro" id="IPR029068">
    <property type="entry name" value="Glyas_Bleomycin-R_OHBP_Dase"/>
</dbReference>
<evidence type="ECO:0000313" key="2">
    <source>
        <dbReference type="EMBL" id="KAA2244081.1"/>
    </source>
</evidence>
<comment type="caution">
    <text evidence="2">The sequence shown here is derived from an EMBL/GenBank/DDBJ whole genome shotgun (WGS) entry which is preliminary data.</text>
</comment>
<dbReference type="PROSITE" id="PS51819">
    <property type="entry name" value="VOC"/>
    <property type="match status" value="1"/>
</dbReference>
<protein>
    <recommendedName>
        <fullName evidence="1">VOC domain-containing protein</fullName>
    </recommendedName>
</protein>
<dbReference type="Pfam" id="PF00903">
    <property type="entry name" value="Glyoxalase"/>
    <property type="match status" value="1"/>
</dbReference>
<gene>
    <name evidence="2" type="ORF">F0L46_02235</name>
</gene>
<proteinExistence type="predicted"/>
<dbReference type="RefSeq" id="WP_149815393.1">
    <property type="nucleotide sequence ID" value="NZ_VUOA01000005.1"/>
</dbReference>
<dbReference type="Proteomes" id="UP000323142">
    <property type="component" value="Unassembled WGS sequence"/>
</dbReference>
<evidence type="ECO:0000259" key="1">
    <source>
        <dbReference type="PROSITE" id="PS51819"/>
    </source>
</evidence>
<dbReference type="InterPro" id="IPR004360">
    <property type="entry name" value="Glyas_Fos-R_dOase_dom"/>
</dbReference>
<evidence type="ECO:0000313" key="3">
    <source>
        <dbReference type="Proteomes" id="UP000323142"/>
    </source>
</evidence>
<dbReference type="Gene3D" id="3.10.180.10">
    <property type="entry name" value="2,3-Dihydroxybiphenyl 1,2-Dioxygenase, domain 1"/>
    <property type="match status" value="1"/>
</dbReference>
<accession>A0A5B2VXK8</accession>
<reference evidence="2 3" key="1">
    <citation type="submission" date="2019-09" db="EMBL/GenBank/DDBJ databases">
        <title>Salinarimonas rosea gen. nov., sp. nov., a new member of the a-2 subgroup of the Proteobacteria.</title>
        <authorList>
            <person name="Liu J."/>
        </authorList>
    </citation>
    <scope>NUCLEOTIDE SEQUENCE [LARGE SCALE GENOMIC DNA]</scope>
    <source>
        <strain evidence="2 3">BN140002</strain>
    </source>
</reference>
<dbReference type="InterPro" id="IPR037523">
    <property type="entry name" value="VOC_core"/>
</dbReference>
<feature type="domain" description="VOC" evidence="1">
    <location>
        <begin position="2"/>
        <end position="126"/>
    </location>
</feature>
<dbReference type="PANTHER" id="PTHR36113:SF1">
    <property type="entry name" value="GLYOXALASE_BLEOMYCIN RESISTANCE PROTEIN_DIOXYGENASE"/>
    <property type="match status" value="1"/>
</dbReference>
<dbReference type="EMBL" id="VUOA01000005">
    <property type="protein sequence ID" value="KAA2244081.1"/>
    <property type="molecule type" value="Genomic_DNA"/>
</dbReference>